<feature type="domain" description="B5" evidence="11">
    <location>
        <begin position="260"/>
        <end position="343"/>
    </location>
</feature>
<dbReference type="GO" id="GO:0000287">
    <property type="term" value="F:magnesium ion binding"/>
    <property type="evidence" value="ECO:0007669"/>
    <property type="project" value="InterPro"/>
</dbReference>
<evidence type="ECO:0000256" key="1">
    <source>
        <dbReference type="ARBA" id="ARBA00001946"/>
    </source>
</evidence>
<dbReference type="EMBL" id="MK814736">
    <property type="protein sequence ID" value="QCI08652.1"/>
    <property type="molecule type" value="Genomic_DNA"/>
</dbReference>
<dbReference type="Gene3D" id="3.30.70.380">
    <property type="entry name" value="Ferrodoxin-fold anticodon-binding domain"/>
    <property type="match status" value="1"/>
</dbReference>
<dbReference type="InterPro" id="IPR045060">
    <property type="entry name" value="Phe-tRNA-ligase_IIc_bsu"/>
</dbReference>
<dbReference type="InterPro" id="IPR041616">
    <property type="entry name" value="PheRS_beta_core"/>
</dbReference>
<geneLocation type="plastid" evidence="12"/>
<dbReference type="PANTHER" id="PTHR10947:SF0">
    <property type="entry name" value="PHENYLALANINE--TRNA LIGASE BETA SUBUNIT"/>
    <property type="match status" value="1"/>
</dbReference>
<evidence type="ECO:0000313" key="12">
    <source>
        <dbReference type="EMBL" id="QCI08652.1"/>
    </source>
</evidence>
<evidence type="ECO:0000259" key="10">
    <source>
        <dbReference type="PROSITE" id="PS51447"/>
    </source>
</evidence>
<organism evidence="12">
    <name type="scientific">Sphondylothamnion multifidum</name>
    <dbReference type="NCBI Taxonomy" id="193186"/>
    <lineage>
        <taxon>Eukaryota</taxon>
        <taxon>Rhodophyta</taxon>
        <taxon>Florideophyceae</taxon>
        <taxon>Rhodymeniophycidae</taxon>
        <taxon>Ceramiales</taxon>
        <taxon>Ceramiaceae</taxon>
        <taxon>Sphondylothamnion</taxon>
    </lineage>
</organism>
<keyword evidence="8" id="KW-0648">Protein biosynthesis</keyword>
<dbReference type="GO" id="GO:0009328">
    <property type="term" value="C:phenylalanine-tRNA ligase complex"/>
    <property type="evidence" value="ECO:0007669"/>
    <property type="project" value="TreeGrafter"/>
</dbReference>
<evidence type="ECO:0000256" key="6">
    <source>
        <dbReference type="ARBA" id="ARBA00022840"/>
    </source>
</evidence>
<dbReference type="InterPro" id="IPR045864">
    <property type="entry name" value="aa-tRNA-synth_II/BPL/LPL"/>
</dbReference>
<evidence type="ECO:0000256" key="5">
    <source>
        <dbReference type="ARBA" id="ARBA00022741"/>
    </source>
</evidence>
<evidence type="ECO:0000256" key="3">
    <source>
        <dbReference type="ARBA" id="ARBA00022598"/>
    </source>
</evidence>
<gene>
    <name evidence="12" type="primary">syfB</name>
</gene>
<keyword evidence="3 12" id="KW-0436">Ligase</keyword>
<dbReference type="Gene3D" id="3.30.56.10">
    <property type="match status" value="2"/>
</dbReference>
<dbReference type="GO" id="GO:0006432">
    <property type="term" value="P:phenylalanyl-tRNA aminoacylation"/>
    <property type="evidence" value="ECO:0007669"/>
    <property type="project" value="InterPro"/>
</dbReference>
<dbReference type="Pfam" id="PF03484">
    <property type="entry name" value="B5"/>
    <property type="match status" value="1"/>
</dbReference>
<keyword evidence="7" id="KW-0460">Magnesium</keyword>
<comment type="cofactor">
    <cofactor evidence="1">
        <name>Mg(2+)</name>
        <dbReference type="ChEBI" id="CHEBI:18420"/>
    </cofactor>
</comment>
<keyword evidence="5" id="KW-0547">Nucleotide-binding</keyword>
<dbReference type="Pfam" id="PF17759">
    <property type="entry name" value="tRNA_synthFbeta"/>
    <property type="match status" value="1"/>
</dbReference>
<dbReference type="GO" id="GO:0003723">
    <property type="term" value="F:RNA binding"/>
    <property type="evidence" value="ECO:0007669"/>
    <property type="project" value="InterPro"/>
</dbReference>
<keyword evidence="6" id="KW-0067">ATP-binding</keyword>
<dbReference type="InterPro" id="IPR005121">
    <property type="entry name" value="Fdx_antiC-bd"/>
</dbReference>
<dbReference type="SUPFAM" id="SSF46955">
    <property type="entry name" value="Putative DNA-binding domain"/>
    <property type="match status" value="2"/>
</dbReference>
<evidence type="ECO:0000259" key="11">
    <source>
        <dbReference type="PROSITE" id="PS51483"/>
    </source>
</evidence>
<name>A0A4D6WZM0_9FLOR</name>
<dbReference type="SUPFAM" id="SSF55681">
    <property type="entry name" value="Class II aaRS and biotin synthetases"/>
    <property type="match status" value="1"/>
</dbReference>
<dbReference type="PANTHER" id="PTHR10947">
    <property type="entry name" value="PHENYLALANYL-TRNA SYNTHETASE BETA CHAIN AND LEUCINE-RICH REPEAT-CONTAINING PROTEIN 47"/>
    <property type="match status" value="1"/>
</dbReference>
<feature type="domain" description="FDX-ACB" evidence="10">
    <location>
        <begin position="580"/>
        <end position="666"/>
    </location>
</feature>
<dbReference type="EC" id="6.1.1.20" evidence="2"/>
<reference evidence="12" key="1">
    <citation type="journal article" date="2019" name="Mol. Phylogenet. Evol.">
        <title>Morphological evolution and classification of the red algal order Ceramiales inferred using plastid phylogenomics.</title>
        <authorList>
            <person name="Diaz-Tapia P."/>
            <person name="Pasella M.M."/>
            <person name="Verbruggen H."/>
            <person name="Maggs C.A."/>
        </authorList>
    </citation>
    <scope>NUCLEOTIDE SEQUENCE</scope>
    <source>
        <strain evidence="12">PD2995</strain>
    </source>
</reference>
<evidence type="ECO:0000256" key="8">
    <source>
        <dbReference type="ARBA" id="ARBA00022917"/>
    </source>
</evidence>
<dbReference type="AlphaFoldDB" id="A0A4D6WZM0"/>
<dbReference type="Pfam" id="PF03147">
    <property type="entry name" value="FDX-ACB"/>
    <property type="match status" value="1"/>
</dbReference>
<dbReference type="InterPro" id="IPR005147">
    <property type="entry name" value="tRNA_synthase_B5-dom"/>
</dbReference>
<dbReference type="InterPro" id="IPR036690">
    <property type="entry name" value="Fdx_antiC-bd_sf"/>
</dbReference>
<dbReference type="GO" id="GO:0004826">
    <property type="term" value="F:phenylalanine-tRNA ligase activity"/>
    <property type="evidence" value="ECO:0007669"/>
    <property type="project" value="UniProtKB-EC"/>
</dbReference>
<dbReference type="PROSITE" id="PS51483">
    <property type="entry name" value="B5"/>
    <property type="match status" value="1"/>
</dbReference>
<dbReference type="SUPFAM" id="SSF54991">
    <property type="entry name" value="Anticodon-binding domain of PheRS"/>
    <property type="match status" value="1"/>
</dbReference>
<dbReference type="GO" id="GO:0005524">
    <property type="term" value="F:ATP binding"/>
    <property type="evidence" value="ECO:0007669"/>
    <property type="project" value="UniProtKB-KW"/>
</dbReference>
<keyword evidence="9" id="KW-0030">Aminoacyl-tRNA synthetase</keyword>
<proteinExistence type="predicted"/>
<protein>
    <recommendedName>
        <fullName evidence="2">phenylalanine--tRNA ligase</fullName>
        <ecNumber evidence="2">6.1.1.20</ecNumber>
    </recommendedName>
</protein>
<accession>A0A4D6WZM0</accession>
<dbReference type="PROSITE" id="PS51447">
    <property type="entry name" value="FDX_ACB"/>
    <property type="match status" value="1"/>
</dbReference>
<evidence type="ECO:0000256" key="2">
    <source>
        <dbReference type="ARBA" id="ARBA00012814"/>
    </source>
</evidence>
<dbReference type="InterPro" id="IPR009061">
    <property type="entry name" value="DNA-bd_dom_put_sf"/>
</dbReference>
<evidence type="ECO:0000256" key="4">
    <source>
        <dbReference type="ARBA" id="ARBA00022723"/>
    </source>
</evidence>
<evidence type="ECO:0000256" key="9">
    <source>
        <dbReference type="ARBA" id="ARBA00023146"/>
    </source>
</evidence>
<dbReference type="SMART" id="SM00874">
    <property type="entry name" value="B5"/>
    <property type="match status" value="1"/>
</dbReference>
<reference evidence="12" key="2">
    <citation type="submission" date="2019-04" db="EMBL/GenBank/DDBJ databases">
        <authorList>
            <person name="Pasella M."/>
        </authorList>
    </citation>
    <scope>NUCLEOTIDE SEQUENCE</scope>
    <source>
        <strain evidence="12">PD2995</strain>
    </source>
</reference>
<sequence>MKFSWQALNYLIDLTNIPLEHLKSKLILNGFEIENIEINDKTQDCIIDIDITSNRIDTTTISGIAKEMSSIFNIPLNFPIINLNNYIYKNYSIKPLLHNNNKIISYIQLNKITNIENFEPPKWLKNYVDMYELPIVNNNLLNYIQYYIQLKWGNTIHYINDANNIKYRDIKITEDITKQKSSIEYGNKNILDISINSSNDIKIETKTTIILCFVIYNDKYVKHNYIYNLTHAYYETIKLLTTYSRCTIGKTYIRNYNLKNKVSKITISKKYIVNILGPTKNHLHKLLTKQQILIILKQLQLKPEYIKNKFYTTIPEHRKQDLTRDIDIIEEIARIYGFGFFIDKIQNKNKKGKITKQRFVISKIKTILQNLGFNEAINSSFIYNNTYNKKIPKNLIYLCNPMTEEQKIIRHTLLDNLISNYIYNLKQKNNIIEFFEIGKIFNRKDERINENLHISGIVFNENYIRYNWENKSEPINWFHVKGILETLLIKLNAKVLWSKISDYHNNDLNGIKYLLNTNKIIGIYNPLTQDLIGFLSQLNTSHYKHLQKYSIPCIFDININKLMDTIKNYKQLDYTIKPYSTYPSVIRDISIKFNHTYKINDIKNTILKNHDKLIESIKIINSYYDTILKSNYLCLRITYRSANKTLDSTDIKNIDNNIKIIIQNFL</sequence>
<dbReference type="SMART" id="SM00896">
    <property type="entry name" value="FDX-ACB"/>
    <property type="match status" value="1"/>
</dbReference>
<dbReference type="Gene3D" id="3.30.930.10">
    <property type="entry name" value="Bira Bifunctional Protein, Domain 2"/>
    <property type="match status" value="1"/>
</dbReference>
<keyword evidence="12" id="KW-0934">Plastid</keyword>
<evidence type="ECO:0000256" key="7">
    <source>
        <dbReference type="ARBA" id="ARBA00022842"/>
    </source>
</evidence>
<keyword evidence="4" id="KW-0479">Metal-binding</keyword>